<dbReference type="PROSITE" id="PS50003">
    <property type="entry name" value="PH_DOMAIN"/>
    <property type="match status" value="1"/>
</dbReference>
<feature type="domain" description="PH" evidence="5">
    <location>
        <begin position="23"/>
        <end position="127"/>
    </location>
</feature>
<evidence type="ECO:0000313" key="6">
    <source>
        <dbReference type="EMBL" id="CAL1531528.1"/>
    </source>
</evidence>
<evidence type="ECO:0000259" key="4">
    <source>
        <dbReference type="PROSITE" id="PS50001"/>
    </source>
</evidence>
<dbReference type="EMBL" id="CAXITT010000091">
    <property type="protein sequence ID" value="CAL1531528.1"/>
    <property type="molecule type" value="Genomic_DNA"/>
</dbReference>
<dbReference type="SUPFAM" id="SSF50729">
    <property type="entry name" value="PH domain-like"/>
    <property type="match status" value="1"/>
</dbReference>
<dbReference type="PROSITE" id="PS50001">
    <property type="entry name" value="SH2"/>
    <property type="match status" value="1"/>
</dbReference>
<evidence type="ECO:0000256" key="3">
    <source>
        <dbReference type="SAM" id="MobiDB-lite"/>
    </source>
</evidence>
<dbReference type="CDD" id="cd00173">
    <property type="entry name" value="SH2"/>
    <property type="match status" value="1"/>
</dbReference>
<dbReference type="Gene3D" id="3.30.505.10">
    <property type="entry name" value="SH2 domain"/>
    <property type="match status" value="1"/>
</dbReference>
<dbReference type="Pfam" id="PF00017">
    <property type="entry name" value="SH2"/>
    <property type="match status" value="1"/>
</dbReference>
<evidence type="ECO:0000259" key="5">
    <source>
        <dbReference type="PROSITE" id="PS50003"/>
    </source>
</evidence>
<proteinExistence type="predicted"/>
<gene>
    <name evidence="6" type="ORF">GSLYS_00005623001</name>
</gene>
<evidence type="ECO:0000256" key="2">
    <source>
        <dbReference type="PROSITE-ProRule" id="PRU00191"/>
    </source>
</evidence>
<dbReference type="GO" id="GO:0017124">
    <property type="term" value="F:SH3 domain binding"/>
    <property type="evidence" value="ECO:0007669"/>
    <property type="project" value="TreeGrafter"/>
</dbReference>
<sequence length="420" mass="46967">MAGTSMKLPPETTARQLIKVNTDVIKYGLLRKKSSKALFENWPFRFVVLLTDSIRVYQDENTHSPNSVLEFHEYNQVVETTSRSYDCCFSVLSKHEAGSTSSRHKIFSCLGEDEMKEWITAIRRAMNPDVKNESKTAEVIVGDLYRDEHEYSSIGDIQIKAESVRQATLNSVGITESFRKVVSVTAEPPRTESIRRLHCNSLPIDSSISSEPPSRPRVGPQPMSRPASAAVSSGKVQSAPRRAPPKPPQNVPPYNPESDLVLKTHPLEVNAHDSESKHIYDQIGLAYDGGSTLDSIYSEYKFTPPNGKSSLVGDSTITDKFPDRDKCVALLKSTREPGAYLVRNSRQGKQQVLAFLSERGEVVEYILYEEGSKVTINHSSYFGSLEELLEHYSTRQLTKGTGEHLKKGIHLVVRSRKPKV</sequence>
<feature type="compositionally biased region" description="Pro residues" evidence="3">
    <location>
        <begin position="245"/>
        <end position="255"/>
    </location>
</feature>
<comment type="caution">
    <text evidence="6">The sequence shown here is derived from an EMBL/GenBank/DDBJ whole genome shotgun (WGS) entry which is preliminary data.</text>
</comment>
<dbReference type="SUPFAM" id="SSF55550">
    <property type="entry name" value="SH2 domain"/>
    <property type="match status" value="1"/>
</dbReference>
<dbReference type="InterPro" id="IPR001849">
    <property type="entry name" value="PH_domain"/>
</dbReference>
<dbReference type="InterPro" id="IPR035848">
    <property type="entry name" value="SH3BP2"/>
</dbReference>
<dbReference type="InterPro" id="IPR011993">
    <property type="entry name" value="PH-like_dom_sf"/>
</dbReference>
<dbReference type="InterPro" id="IPR000980">
    <property type="entry name" value="SH2"/>
</dbReference>
<dbReference type="Gene3D" id="2.30.29.30">
    <property type="entry name" value="Pleckstrin-homology domain (PH domain)/Phosphotyrosine-binding domain (PTB)"/>
    <property type="match status" value="1"/>
</dbReference>
<dbReference type="PANTHER" id="PTHR15126:SF4">
    <property type="entry name" value="SH3 DOMAIN-BINDING PROTEIN 2"/>
    <property type="match status" value="1"/>
</dbReference>
<feature type="region of interest" description="Disordered" evidence="3">
    <location>
        <begin position="201"/>
        <end position="258"/>
    </location>
</feature>
<evidence type="ECO:0000256" key="1">
    <source>
        <dbReference type="ARBA" id="ARBA00022999"/>
    </source>
</evidence>
<accession>A0AAV2HCM9</accession>
<dbReference type="SMART" id="SM00252">
    <property type="entry name" value="SH2"/>
    <property type="match status" value="1"/>
</dbReference>
<reference evidence="6 7" key="1">
    <citation type="submission" date="2024-04" db="EMBL/GenBank/DDBJ databases">
        <authorList>
            <consortium name="Genoscope - CEA"/>
            <person name="William W."/>
        </authorList>
    </citation>
    <scope>NUCLEOTIDE SEQUENCE [LARGE SCALE GENOMIC DNA]</scope>
</reference>
<dbReference type="AlphaFoldDB" id="A0AAV2HCM9"/>
<dbReference type="PANTHER" id="PTHR15126">
    <property type="entry name" value="SH3-BINDING"/>
    <property type="match status" value="1"/>
</dbReference>
<keyword evidence="1 2" id="KW-0727">SH2 domain</keyword>
<protein>
    <submittedName>
        <fullName evidence="6">Uncharacterized protein</fullName>
    </submittedName>
</protein>
<dbReference type="Proteomes" id="UP001497497">
    <property type="component" value="Unassembled WGS sequence"/>
</dbReference>
<dbReference type="GO" id="GO:0007165">
    <property type="term" value="P:signal transduction"/>
    <property type="evidence" value="ECO:0007669"/>
    <property type="project" value="InterPro"/>
</dbReference>
<dbReference type="InterPro" id="IPR036860">
    <property type="entry name" value="SH2_dom_sf"/>
</dbReference>
<organism evidence="6 7">
    <name type="scientific">Lymnaea stagnalis</name>
    <name type="common">Great pond snail</name>
    <name type="synonym">Helix stagnalis</name>
    <dbReference type="NCBI Taxonomy" id="6523"/>
    <lineage>
        <taxon>Eukaryota</taxon>
        <taxon>Metazoa</taxon>
        <taxon>Spiralia</taxon>
        <taxon>Lophotrochozoa</taxon>
        <taxon>Mollusca</taxon>
        <taxon>Gastropoda</taxon>
        <taxon>Heterobranchia</taxon>
        <taxon>Euthyneura</taxon>
        <taxon>Panpulmonata</taxon>
        <taxon>Hygrophila</taxon>
        <taxon>Lymnaeoidea</taxon>
        <taxon>Lymnaeidae</taxon>
        <taxon>Lymnaea</taxon>
    </lineage>
</organism>
<feature type="compositionally biased region" description="Low complexity" evidence="3">
    <location>
        <begin position="201"/>
        <end position="212"/>
    </location>
</feature>
<name>A0AAV2HCM9_LYMST</name>
<dbReference type="Pfam" id="PF00169">
    <property type="entry name" value="PH"/>
    <property type="match status" value="1"/>
</dbReference>
<dbReference type="SMART" id="SM00233">
    <property type="entry name" value="PH"/>
    <property type="match status" value="1"/>
</dbReference>
<evidence type="ECO:0000313" key="7">
    <source>
        <dbReference type="Proteomes" id="UP001497497"/>
    </source>
</evidence>
<keyword evidence="7" id="KW-1185">Reference proteome</keyword>
<feature type="domain" description="SH2" evidence="4">
    <location>
        <begin position="316"/>
        <end position="409"/>
    </location>
</feature>